<feature type="binding site" evidence="8">
    <location>
        <position position="523"/>
    </location>
    <ligand>
        <name>Mg(2+)</name>
        <dbReference type="ChEBI" id="CHEBI:18420"/>
    </ligand>
</feature>
<keyword evidence="12" id="KW-1185">Reference proteome</keyword>
<dbReference type="CDD" id="cd02393">
    <property type="entry name" value="KH-I_PNPase"/>
    <property type="match status" value="1"/>
</dbReference>
<dbReference type="GO" id="GO:0000287">
    <property type="term" value="F:magnesium ion binding"/>
    <property type="evidence" value="ECO:0007669"/>
    <property type="project" value="UniProtKB-UniRule"/>
</dbReference>
<comment type="caution">
    <text evidence="11">The sequence shown here is derived from an EMBL/GenBank/DDBJ whole genome shotgun (WGS) entry which is preliminary data.</text>
</comment>
<dbReference type="SMART" id="SM00322">
    <property type="entry name" value="KH"/>
    <property type="match status" value="1"/>
</dbReference>
<dbReference type="Pfam" id="PF00013">
    <property type="entry name" value="KH_1"/>
    <property type="match status" value="1"/>
</dbReference>
<dbReference type="PANTHER" id="PTHR11252:SF0">
    <property type="entry name" value="POLYRIBONUCLEOTIDE NUCLEOTIDYLTRANSFERASE 1, MITOCHONDRIAL"/>
    <property type="match status" value="1"/>
</dbReference>
<dbReference type="CDD" id="cd04472">
    <property type="entry name" value="S1_PNPase"/>
    <property type="match status" value="1"/>
</dbReference>
<evidence type="ECO:0000256" key="8">
    <source>
        <dbReference type="HAMAP-Rule" id="MF_01595"/>
    </source>
</evidence>
<dbReference type="FunFam" id="3.30.230.70:FF:000002">
    <property type="entry name" value="Polyribonucleotide nucleotidyltransferase"/>
    <property type="match status" value="1"/>
</dbReference>
<dbReference type="InterPro" id="IPR001247">
    <property type="entry name" value="ExoRNase_PH_dom1"/>
</dbReference>
<feature type="domain" description="S1 motif" evidence="10">
    <location>
        <begin position="654"/>
        <end position="723"/>
    </location>
</feature>
<dbReference type="PANTHER" id="PTHR11252">
    <property type="entry name" value="POLYRIBONUCLEOTIDE NUCLEOTIDYLTRANSFERASE"/>
    <property type="match status" value="1"/>
</dbReference>
<evidence type="ECO:0000256" key="5">
    <source>
        <dbReference type="ARBA" id="ARBA00022723"/>
    </source>
</evidence>
<dbReference type="InterPro" id="IPR027408">
    <property type="entry name" value="PNPase/RNase_PH_dom_sf"/>
</dbReference>
<sequence>MTEQSTLGTHTSTATIDNGPFGTREIKFSTGRLARQAAGSALAQLGETVVLSATTAGKQPKDQFDFFPLTVDVEERMYAAGRIPGSFFRREGRPSEDAILTCRLIDRPLRPSFVKGLRNEVQVVETVLALDPAHPYDVVAINAASMSTKLSGLPFSGPIGATRMAHVDGQWVAFPTVEELGRATFDMVVAGRVLPDGDVAIMMVEAEATEHTVGLVAAGAPAPTEEVVASGLEASKPAIRELCRAQSELADVAAKPVQEFPVFLDYQPDAYEAVAGAVKDEVAEALRIASKAEREEALDRVKEAAFERLAAQFEGREKEIGAALRSLTKNEVRARVLRDQVRIDGRGPRDIRPLTAEVQVLPRVHGSALFERGETQILGVTTLNMLRMEQTLDTLAPEKSKRYMHNYNFPPYSTGETGRVGAPKRREIGHGALAERALIPVLPAREEFPYAIRQVSEALGSNGSTSMGSVCASTMALLSAGVPLKAPVAGIAMGLISDEVDGKTQFVTLTDILGAEDAFGDMDFKVAGTRDFVTALQLDTKLDGIPSDVLAGALQQAHDARHVILDVMAEAIESPAGMSQYAPRVTTVRIPVDKIGMVIGPKGQTINAIQDETGAEISIEDDGTIYVGATDGPSAEAAVERINAIANPTMPKVGDKFLGTVVKTAAFGAFISLLPGRDGLLHISKVGNGKRVEKVEDFLNVGDKVEVQIADIDNRGKIYLDKVLAEGEQPPAPAEGGERPPARDRGDRGPRGRDRGDRGPRQASAPSAEGSSDAPGPDEGGEGGEGGEFRRRRNRHS</sequence>
<gene>
    <name evidence="8 11" type="primary">pnp</name>
    <name evidence="11" type="ORF">GCM10007977_069640</name>
</gene>
<keyword evidence="2 8" id="KW-0963">Cytoplasm</keyword>
<evidence type="ECO:0000256" key="6">
    <source>
        <dbReference type="ARBA" id="ARBA00022842"/>
    </source>
</evidence>
<dbReference type="NCBIfam" id="NF008805">
    <property type="entry name" value="PRK11824.1"/>
    <property type="match status" value="1"/>
</dbReference>
<dbReference type="InterPro" id="IPR004088">
    <property type="entry name" value="KH_dom_type_1"/>
</dbReference>
<evidence type="ECO:0000256" key="2">
    <source>
        <dbReference type="ARBA" id="ARBA00022490"/>
    </source>
</evidence>
<evidence type="ECO:0000256" key="1">
    <source>
        <dbReference type="ARBA" id="ARBA00007404"/>
    </source>
</evidence>
<feature type="region of interest" description="Disordered" evidence="9">
    <location>
        <begin position="725"/>
        <end position="797"/>
    </location>
</feature>
<dbReference type="NCBIfam" id="TIGR02696">
    <property type="entry name" value="pppGpp_PNP"/>
    <property type="match status" value="1"/>
</dbReference>
<dbReference type="SUPFAM" id="SSF50249">
    <property type="entry name" value="Nucleic acid-binding proteins"/>
    <property type="match status" value="1"/>
</dbReference>
<keyword evidence="4 8" id="KW-0548">Nucleotidyltransferase</keyword>
<dbReference type="RefSeq" id="WP_190254259.1">
    <property type="nucleotide sequence ID" value="NZ_BMPI01000041.1"/>
</dbReference>
<dbReference type="EC" id="2.7.7.8" evidence="8"/>
<dbReference type="SMART" id="SM00316">
    <property type="entry name" value="S1"/>
    <property type="match status" value="1"/>
</dbReference>
<dbReference type="GO" id="GO:0006396">
    <property type="term" value="P:RNA processing"/>
    <property type="evidence" value="ECO:0007669"/>
    <property type="project" value="InterPro"/>
</dbReference>
<dbReference type="InterPro" id="IPR036456">
    <property type="entry name" value="PNPase_PH_RNA-bd_sf"/>
</dbReference>
<dbReference type="Gene3D" id="3.30.1370.10">
    <property type="entry name" value="K Homology domain, type 1"/>
    <property type="match status" value="1"/>
</dbReference>
<dbReference type="SUPFAM" id="SSF54211">
    <property type="entry name" value="Ribosomal protein S5 domain 2-like"/>
    <property type="match status" value="2"/>
</dbReference>
<comment type="catalytic activity">
    <reaction evidence="8">
        <text>RNA(n+1) + phosphate = RNA(n) + a ribonucleoside 5'-diphosphate</text>
        <dbReference type="Rhea" id="RHEA:22096"/>
        <dbReference type="Rhea" id="RHEA-COMP:14527"/>
        <dbReference type="Rhea" id="RHEA-COMP:17342"/>
        <dbReference type="ChEBI" id="CHEBI:43474"/>
        <dbReference type="ChEBI" id="CHEBI:57930"/>
        <dbReference type="ChEBI" id="CHEBI:140395"/>
        <dbReference type="EC" id="2.7.7.8"/>
    </reaction>
</comment>
<dbReference type="PROSITE" id="PS50126">
    <property type="entry name" value="S1"/>
    <property type="match status" value="1"/>
</dbReference>
<keyword evidence="6 8" id="KW-0460">Magnesium</keyword>
<dbReference type="HAMAP" id="MF_01595">
    <property type="entry name" value="PNPase"/>
    <property type="match status" value="1"/>
</dbReference>
<dbReference type="EMBL" id="BMPI01000041">
    <property type="protein sequence ID" value="GGM58099.1"/>
    <property type="molecule type" value="Genomic_DNA"/>
</dbReference>
<dbReference type="PIRSF" id="PIRSF005499">
    <property type="entry name" value="PNPase"/>
    <property type="match status" value="1"/>
</dbReference>
<dbReference type="SUPFAM" id="SSF46915">
    <property type="entry name" value="Polynucleotide phosphorylase/guanosine pentaphosphate synthase (PNPase/GPSI), domain 3"/>
    <property type="match status" value="1"/>
</dbReference>
<dbReference type="Proteomes" id="UP000642070">
    <property type="component" value="Unassembled WGS sequence"/>
</dbReference>
<evidence type="ECO:0000313" key="11">
    <source>
        <dbReference type="EMBL" id="GGM58099.1"/>
    </source>
</evidence>
<dbReference type="GO" id="GO:0003723">
    <property type="term" value="F:RNA binding"/>
    <property type="evidence" value="ECO:0007669"/>
    <property type="project" value="UniProtKB-UniRule"/>
</dbReference>
<dbReference type="FunFam" id="3.30.230.70:FF:000001">
    <property type="entry name" value="Polyribonucleotide nucleotidyltransferase"/>
    <property type="match status" value="1"/>
</dbReference>
<comment type="cofactor">
    <cofactor evidence="8">
        <name>Mg(2+)</name>
        <dbReference type="ChEBI" id="CHEBI:18420"/>
    </cofactor>
</comment>
<organism evidence="11 12">
    <name type="scientific">Dactylosporangium sucinum</name>
    <dbReference type="NCBI Taxonomy" id="1424081"/>
    <lineage>
        <taxon>Bacteria</taxon>
        <taxon>Bacillati</taxon>
        <taxon>Actinomycetota</taxon>
        <taxon>Actinomycetes</taxon>
        <taxon>Micromonosporales</taxon>
        <taxon>Micromonosporaceae</taxon>
        <taxon>Dactylosporangium</taxon>
    </lineage>
</organism>
<dbReference type="Gene3D" id="2.40.50.140">
    <property type="entry name" value="Nucleic acid-binding proteins"/>
    <property type="match status" value="1"/>
</dbReference>
<dbReference type="NCBIfam" id="TIGR03591">
    <property type="entry name" value="polynuc_phos"/>
    <property type="match status" value="1"/>
</dbReference>
<dbReference type="InterPro" id="IPR014069">
    <property type="entry name" value="GPSI/PNP"/>
</dbReference>
<dbReference type="PROSITE" id="PS50084">
    <property type="entry name" value="KH_TYPE_1"/>
    <property type="match status" value="1"/>
</dbReference>
<dbReference type="GO" id="GO:0000175">
    <property type="term" value="F:3'-5'-RNA exonuclease activity"/>
    <property type="evidence" value="ECO:0007669"/>
    <property type="project" value="TreeGrafter"/>
</dbReference>
<evidence type="ECO:0000256" key="3">
    <source>
        <dbReference type="ARBA" id="ARBA00022679"/>
    </source>
</evidence>
<dbReference type="InterPro" id="IPR012162">
    <property type="entry name" value="PNPase"/>
</dbReference>
<dbReference type="SUPFAM" id="SSF54791">
    <property type="entry name" value="Eukaryotic type KH-domain (KH-domain type I)"/>
    <property type="match status" value="1"/>
</dbReference>
<dbReference type="GO" id="GO:0004654">
    <property type="term" value="F:polyribonucleotide nucleotidyltransferase activity"/>
    <property type="evidence" value="ECO:0007669"/>
    <property type="project" value="UniProtKB-UniRule"/>
</dbReference>
<keyword evidence="5 8" id="KW-0479">Metal-binding</keyword>
<dbReference type="FunFam" id="2.40.50.140:FF:000069">
    <property type="entry name" value="Polyribonucleotide nucleotidyltransferase"/>
    <property type="match status" value="1"/>
</dbReference>
<dbReference type="InterPro" id="IPR036345">
    <property type="entry name" value="ExoRNase_PH_dom2_sf"/>
</dbReference>
<dbReference type="InterPro" id="IPR015848">
    <property type="entry name" value="PNPase_PH_RNA-bd_bac/org-type"/>
</dbReference>
<dbReference type="Pfam" id="PF00575">
    <property type="entry name" value="S1"/>
    <property type="match status" value="1"/>
</dbReference>
<dbReference type="Pfam" id="PF03726">
    <property type="entry name" value="PNPase"/>
    <property type="match status" value="1"/>
</dbReference>
<name>A0A917U4Q0_9ACTN</name>
<keyword evidence="7 8" id="KW-0694">RNA-binding</keyword>
<dbReference type="AlphaFoldDB" id="A0A917U4Q0"/>
<dbReference type="InterPro" id="IPR004087">
    <property type="entry name" value="KH_dom"/>
</dbReference>
<proteinExistence type="inferred from homology"/>
<dbReference type="SUPFAM" id="SSF55666">
    <property type="entry name" value="Ribonuclease PH domain 2-like"/>
    <property type="match status" value="2"/>
</dbReference>
<dbReference type="InterPro" id="IPR020568">
    <property type="entry name" value="Ribosomal_Su5_D2-typ_SF"/>
</dbReference>
<comment type="similarity">
    <text evidence="1 8">Belongs to the polyribonucleotide nucleotidyltransferase family.</text>
</comment>
<keyword evidence="3 8" id="KW-0808">Transferase</keyword>
<dbReference type="GO" id="GO:0006402">
    <property type="term" value="P:mRNA catabolic process"/>
    <property type="evidence" value="ECO:0007669"/>
    <property type="project" value="UniProtKB-UniRule"/>
</dbReference>
<feature type="binding site" evidence="8">
    <location>
        <position position="517"/>
    </location>
    <ligand>
        <name>Mg(2+)</name>
        <dbReference type="ChEBI" id="CHEBI:18420"/>
    </ligand>
</feature>
<accession>A0A917U4Q0</accession>
<dbReference type="Gene3D" id="3.30.230.70">
    <property type="entry name" value="GHMP Kinase, N-terminal domain"/>
    <property type="match status" value="2"/>
</dbReference>
<evidence type="ECO:0000256" key="9">
    <source>
        <dbReference type="SAM" id="MobiDB-lite"/>
    </source>
</evidence>
<reference evidence="11" key="1">
    <citation type="journal article" date="2014" name="Int. J. Syst. Evol. Microbiol.">
        <title>Complete genome sequence of Corynebacterium casei LMG S-19264T (=DSM 44701T), isolated from a smear-ripened cheese.</title>
        <authorList>
            <consortium name="US DOE Joint Genome Institute (JGI-PGF)"/>
            <person name="Walter F."/>
            <person name="Albersmeier A."/>
            <person name="Kalinowski J."/>
            <person name="Ruckert C."/>
        </authorList>
    </citation>
    <scope>NUCLEOTIDE SEQUENCE</scope>
    <source>
        <strain evidence="11">JCM 19831</strain>
    </source>
</reference>
<dbReference type="InterPro" id="IPR012340">
    <property type="entry name" value="NA-bd_OB-fold"/>
</dbReference>
<evidence type="ECO:0000256" key="4">
    <source>
        <dbReference type="ARBA" id="ARBA00022695"/>
    </source>
</evidence>
<evidence type="ECO:0000259" key="10">
    <source>
        <dbReference type="PROSITE" id="PS50126"/>
    </source>
</evidence>
<dbReference type="FunFam" id="3.30.1370.10:FF:000001">
    <property type="entry name" value="Polyribonucleotide nucleotidyltransferase"/>
    <property type="match status" value="1"/>
</dbReference>
<comment type="subcellular location">
    <subcellularLocation>
        <location evidence="8">Cytoplasm</location>
    </subcellularLocation>
</comment>
<reference evidence="11" key="2">
    <citation type="submission" date="2020-09" db="EMBL/GenBank/DDBJ databases">
        <authorList>
            <person name="Sun Q."/>
            <person name="Ohkuma M."/>
        </authorList>
    </citation>
    <scope>NUCLEOTIDE SEQUENCE</scope>
    <source>
        <strain evidence="11">JCM 19831</strain>
    </source>
</reference>
<protein>
    <recommendedName>
        <fullName evidence="8">Polyribonucleotide nucleotidyltransferase</fullName>
        <ecNumber evidence="8">2.7.7.8</ecNumber>
    </recommendedName>
    <alternativeName>
        <fullName evidence="8">Polynucleotide phosphorylase</fullName>
        <shortName evidence="8">PNPase</shortName>
    </alternativeName>
</protein>
<evidence type="ECO:0000313" key="12">
    <source>
        <dbReference type="Proteomes" id="UP000642070"/>
    </source>
</evidence>
<evidence type="ECO:0000256" key="7">
    <source>
        <dbReference type="ARBA" id="ARBA00022884"/>
    </source>
</evidence>
<dbReference type="InterPro" id="IPR003029">
    <property type="entry name" value="S1_domain"/>
</dbReference>
<dbReference type="InterPro" id="IPR036612">
    <property type="entry name" value="KH_dom_type_1_sf"/>
</dbReference>
<dbReference type="CDD" id="cd11364">
    <property type="entry name" value="RNase_PH_PNPase_2"/>
    <property type="match status" value="1"/>
</dbReference>
<comment type="function">
    <text evidence="8">Involved in mRNA degradation. Catalyzes the phosphorolysis of single-stranded polyribonucleotides processively in the 3'- to 5'-direction.</text>
</comment>
<dbReference type="GO" id="GO:0005829">
    <property type="term" value="C:cytosol"/>
    <property type="evidence" value="ECO:0007669"/>
    <property type="project" value="TreeGrafter"/>
</dbReference>
<feature type="compositionally biased region" description="Basic and acidic residues" evidence="9">
    <location>
        <begin position="736"/>
        <end position="760"/>
    </location>
</feature>
<dbReference type="Pfam" id="PF01138">
    <property type="entry name" value="RNase_PH"/>
    <property type="match status" value="2"/>
</dbReference>